<evidence type="ECO:0000313" key="2">
    <source>
        <dbReference type="EMBL" id="MCF6378478.1"/>
    </source>
</evidence>
<dbReference type="RefSeq" id="WP_236402506.1">
    <property type="nucleotide sequence ID" value="NZ_JAKJHZ010000007.1"/>
</dbReference>
<feature type="chain" id="PRO_5045051946" evidence="1">
    <location>
        <begin position="29"/>
        <end position="170"/>
    </location>
</feature>
<keyword evidence="1" id="KW-0732">Signal</keyword>
<keyword evidence="3" id="KW-1185">Reference proteome</keyword>
<reference evidence="2 3" key="1">
    <citation type="submission" date="2022-01" db="EMBL/GenBank/DDBJ databases">
        <title>Nocardioides sp. nov., an actinomycete isolated from mining soil.</title>
        <authorList>
            <person name="Liu L."/>
        </authorList>
    </citation>
    <scope>NUCLEOTIDE SEQUENCE [LARGE SCALE GENOMIC DNA]</scope>
    <source>
        <strain evidence="2 3">KLBMP 9356</strain>
    </source>
</reference>
<comment type="caution">
    <text evidence="2">The sequence shown here is derived from an EMBL/GenBank/DDBJ whole genome shotgun (WGS) entry which is preliminary data.</text>
</comment>
<protein>
    <submittedName>
        <fullName evidence="2">Uncharacterized protein</fullName>
    </submittedName>
</protein>
<evidence type="ECO:0000256" key="1">
    <source>
        <dbReference type="SAM" id="SignalP"/>
    </source>
</evidence>
<organism evidence="2 3">
    <name type="scientific">Nocardioides potassii</name>
    <dbReference type="NCBI Taxonomy" id="2911371"/>
    <lineage>
        <taxon>Bacteria</taxon>
        <taxon>Bacillati</taxon>
        <taxon>Actinomycetota</taxon>
        <taxon>Actinomycetes</taxon>
        <taxon>Propionibacteriales</taxon>
        <taxon>Nocardioidaceae</taxon>
        <taxon>Nocardioides</taxon>
    </lineage>
</organism>
<dbReference type="Proteomes" id="UP001201161">
    <property type="component" value="Unassembled WGS sequence"/>
</dbReference>
<gene>
    <name evidence="2" type="ORF">L2K70_12775</name>
</gene>
<feature type="signal peptide" evidence="1">
    <location>
        <begin position="1"/>
        <end position="28"/>
    </location>
</feature>
<proteinExistence type="predicted"/>
<evidence type="ECO:0000313" key="3">
    <source>
        <dbReference type="Proteomes" id="UP001201161"/>
    </source>
</evidence>
<dbReference type="EMBL" id="JAKJHZ010000007">
    <property type="protein sequence ID" value="MCF6378478.1"/>
    <property type="molecule type" value="Genomic_DNA"/>
</dbReference>
<sequence length="170" mass="18593">MRLRLMARTAVIGGLAVASILTPLAAGAASDMKADRRGDGMSGVDFRTLRIDNGTERATMALTVADLPKSGVVFLSFVDPYDGEYGGGVQVRRAKGVVTVRFYDETYEGMKTVPCPGTRGTWSTERNRVTATFAWSCSKYGPYDSNHFYAQWGRVYDRSDHFGSLEVARG</sequence>
<accession>A0ABS9HDR3</accession>
<name>A0ABS9HDR3_9ACTN</name>